<gene>
    <name evidence="3" type="ORF">IAC63_02455</name>
</gene>
<evidence type="ECO:0000256" key="1">
    <source>
        <dbReference type="SAM" id="SignalP"/>
    </source>
</evidence>
<comment type="caution">
    <text evidence="3">The sequence shown here is derived from an EMBL/GenBank/DDBJ whole genome shotgun (WGS) entry which is preliminary data.</text>
</comment>
<dbReference type="Pfam" id="PF01551">
    <property type="entry name" value="Peptidase_M23"/>
    <property type="match status" value="1"/>
</dbReference>
<dbReference type="SUPFAM" id="SSF51261">
    <property type="entry name" value="Duplicated hybrid motif"/>
    <property type="match status" value="1"/>
</dbReference>
<organism evidence="3 4">
    <name type="scientific">Candidatus Enterousia avicola</name>
    <dbReference type="NCBI Taxonomy" id="2840787"/>
    <lineage>
        <taxon>Bacteria</taxon>
        <taxon>Pseudomonadati</taxon>
        <taxon>Pseudomonadota</taxon>
        <taxon>Alphaproteobacteria</taxon>
        <taxon>Candidatus Enterousia</taxon>
    </lineage>
</organism>
<feature type="chain" id="PRO_5038734498" evidence="1">
    <location>
        <begin position="22"/>
        <end position="258"/>
    </location>
</feature>
<evidence type="ECO:0000259" key="2">
    <source>
        <dbReference type="Pfam" id="PF01551"/>
    </source>
</evidence>
<dbReference type="AlphaFoldDB" id="A0A9D1SMK1"/>
<feature type="signal peptide" evidence="1">
    <location>
        <begin position="1"/>
        <end position="21"/>
    </location>
</feature>
<evidence type="ECO:0000313" key="3">
    <source>
        <dbReference type="EMBL" id="HIU65480.1"/>
    </source>
</evidence>
<dbReference type="CDD" id="cd12797">
    <property type="entry name" value="M23_peptidase"/>
    <property type="match status" value="1"/>
</dbReference>
<dbReference type="InterPro" id="IPR016047">
    <property type="entry name" value="M23ase_b-sheet_dom"/>
</dbReference>
<dbReference type="GO" id="GO:0004222">
    <property type="term" value="F:metalloendopeptidase activity"/>
    <property type="evidence" value="ECO:0007669"/>
    <property type="project" value="TreeGrafter"/>
</dbReference>
<name>A0A9D1SMK1_9PROT</name>
<dbReference type="Gene3D" id="2.70.70.10">
    <property type="entry name" value="Glucose Permease (Domain IIA)"/>
    <property type="match status" value="1"/>
</dbReference>
<dbReference type="InterPro" id="IPR011055">
    <property type="entry name" value="Dup_hybrid_motif"/>
</dbReference>
<reference evidence="3" key="1">
    <citation type="submission" date="2020-10" db="EMBL/GenBank/DDBJ databases">
        <authorList>
            <person name="Gilroy R."/>
        </authorList>
    </citation>
    <scope>NUCLEOTIDE SEQUENCE</scope>
    <source>
        <strain evidence="3">CHK136-897</strain>
    </source>
</reference>
<keyword evidence="1" id="KW-0732">Signal</keyword>
<feature type="domain" description="M23ase beta-sheet core" evidence="2">
    <location>
        <begin position="178"/>
        <end position="258"/>
    </location>
</feature>
<proteinExistence type="predicted"/>
<dbReference type="EMBL" id="DVNO01000020">
    <property type="protein sequence ID" value="HIU65480.1"/>
    <property type="molecule type" value="Genomic_DNA"/>
</dbReference>
<reference evidence="3" key="2">
    <citation type="journal article" date="2021" name="PeerJ">
        <title>Extensive microbial diversity within the chicken gut microbiome revealed by metagenomics and culture.</title>
        <authorList>
            <person name="Gilroy R."/>
            <person name="Ravi A."/>
            <person name="Getino M."/>
            <person name="Pursley I."/>
            <person name="Horton D.L."/>
            <person name="Alikhan N.F."/>
            <person name="Baker D."/>
            <person name="Gharbi K."/>
            <person name="Hall N."/>
            <person name="Watson M."/>
            <person name="Adriaenssens E.M."/>
            <person name="Foster-Nyarko E."/>
            <person name="Jarju S."/>
            <person name="Secka A."/>
            <person name="Antonio M."/>
            <person name="Oren A."/>
            <person name="Chaudhuri R.R."/>
            <person name="La Ragione R."/>
            <person name="Hildebrand F."/>
            <person name="Pallen M.J."/>
        </authorList>
    </citation>
    <scope>NUCLEOTIDE SEQUENCE</scope>
    <source>
        <strain evidence="3">CHK136-897</strain>
    </source>
</reference>
<dbReference type="Proteomes" id="UP000824142">
    <property type="component" value="Unassembled WGS sequence"/>
</dbReference>
<evidence type="ECO:0000313" key="4">
    <source>
        <dbReference type="Proteomes" id="UP000824142"/>
    </source>
</evidence>
<protein>
    <submittedName>
        <fullName evidence="3">M23 family metallopeptidase</fullName>
    </submittedName>
</protein>
<feature type="non-terminal residue" evidence="3">
    <location>
        <position position="258"/>
    </location>
</feature>
<dbReference type="InterPro" id="IPR050570">
    <property type="entry name" value="Cell_wall_metabolism_enzyme"/>
</dbReference>
<dbReference type="PANTHER" id="PTHR21666">
    <property type="entry name" value="PEPTIDASE-RELATED"/>
    <property type="match status" value="1"/>
</dbReference>
<dbReference type="PANTHER" id="PTHR21666:SF285">
    <property type="entry name" value="M23 FAMILY METALLOPEPTIDASE"/>
    <property type="match status" value="1"/>
</dbReference>
<sequence>MKNIRLIGVFILIVSSGTLQAASLLQPTSFPKTAEDLSFIQDVQLQQDGYEPWETLYDTDGRCISGCLYPGITIDEDIRIAQEHTAQAWARAQQYLNQQQSQNTEQPVQQISEFVQSAHEWTQPQQPLSQPVKPRCSPVNSNIPENQIMPFGIPLLGNPRITSRFGSRIHPVTGQPSTHKGVDFSASIGTSVFSPASGIVSSVWTDSSCGNGLKIEHGNKYETVYCHLSKVTVRKGERVEAGCKVAETGNSGRTTGPH</sequence>
<accession>A0A9D1SMK1</accession>